<evidence type="ECO:0000256" key="3">
    <source>
        <dbReference type="ARBA" id="ARBA00022989"/>
    </source>
</evidence>
<keyword evidence="3 9" id="KW-1133">Transmembrane helix</keyword>
<feature type="transmembrane region" description="Helical" evidence="9">
    <location>
        <begin position="85"/>
        <end position="105"/>
    </location>
</feature>
<evidence type="ECO:0000313" key="11">
    <source>
        <dbReference type="EMBL" id="RMX54850.1"/>
    </source>
</evidence>
<dbReference type="PRINTS" id="PR00237">
    <property type="entry name" value="GPCRRHODOPSN"/>
</dbReference>
<proteinExistence type="inferred from homology"/>
<evidence type="ECO:0000256" key="2">
    <source>
        <dbReference type="ARBA" id="ARBA00022692"/>
    </source>
</evidence>
<dbReference type="InterPro" id="IPR000276">
    <property type="entry name" value="GPCR_Rhodpsn"/>
</dbReference>
<feature type="transmembrane region" description="Helical" evidence="9">
    <location>
        <begin position="12"/>
        <end position="33"/>
    </location>
</feature>
<dbReference type="SUPFAM" id="SSF81321">
    <property type="entry name" value="Family A G protein-coupled receptor-like"/>
    <property type="match status" value="1"/>
</dbReference>
<dbReference type="Gene3D" id="1.20.1070.10">
    <property type="entry name" value="Rhodopsin 7-helix transmembrane proteins"/>
    <property type="match status" value="1"/>
</dbReference>
<evidence type="ECO:0000256" key="1">
    <source>
        <dbReference type="ARBA" id="ARBA00004141"/>
    </source>
</evidence>
<dbReference type="Pfam" id="PF00001">
    <property type="entry name" value="7tm_1"/>
    <property type="match status" value="1"/>
</dbReference>
<evidence type="ECO:0000256" key="5">
    <source>
        <dbReference type="ARBA" id="ARBA00023136"/>
    </source>
</evidence>
<dbReference type="PROSITE" id="PS50262">
    <property type="entry name" value="G_PROTEIN_RECEP_F1_2"/>
    <property type="match status" value="1"/>
</dbReference>
<keyword evidence="7 8" id="KW-0807">Transducer</keyword>
<dbReference type="STRING" id="46731.A0A3M6UMJ1"/>
<dbReference type="InterPro" id="IPR017452">
    <property type="entry name" value="GPCR_Rhodpsn_7TM"/>
</dbReference>
<keyword evidence="2 8" id="KW-0812">Transmembrane</keyword>
<feature type="transmembrane region" description="Helical" evidence="9">
    <location>
        <begin position="45"/>
        <end position="65"/>
    </location>
</feature>
<comment type="similarity">
    <text evidence="8">Belongs to the G-protein coupled receptor 1 family.</text>
</comment>
<comment type="caution">
    <text evidence="11">The sequence shown here is derived from an EMBL/GenBank/DDBJ whole genome shotgun (WGS) entry which is preliminary data.</text>
</comment>
<accession>A0A3M6UMJ1</accession>
<evidence type="ECO:0000256" key="7">
    <source>
        <dbReference type="ARBA" id="ARBA00023224"/>
    </source>
</evidence>
<dbReference type="PANTHER" id="PTHR45695:SF9">
    <property type="entry name" value="LEUCOKININ RECEPTOR"/>
    <property type="match status" value="1"/>
</dbReference>
<dbReference type="PROSITE" id="PS00237">
    <property type="entry name" value="G_PROTEIN_RECEP_F1_1"/>
    <property type="match status" value="1"/>
</dbReference>
<evidence type="ECO:0000313" key="12">
    <source>
        <dbReference type="Proteomes" id="UP000275408"/>
    </source>
</evidence>
<sequence length="338" mass="37934">MNSSTGHIIRVTWLSNVFVFGALGNLLLFAVILRKGRIANVANLFNLNLAVGDVLRIIVFVPVYLDYSSQGEWPKLLGSAGCKGIFMIVQSSLTVSIITLMLMSLERFQAVVHPLKKQMTINIAKGAVVLSWVLGLLTSVWFALSIDTKIDDKRSCGVVATDFWIKVTLLLLIIGTQWLPGVFFTVAYIKIILKLRRDSVINPSDVSQSSQNRHRRNKRAARILVIEVLLFLCFLFPFYQHSLAWILGSDDIVSPLSVKGTLIFCMMMSYSLINPICHIALNSEFRAEIFRMICQFKGCCCRAKTRPSSCSQCHVRPWHENQQGTHHAAERTKTTTGI</sequence>
<evidence type="ECO:0000256" key="6">
    <source>
        <dbReference type="ARBA" id="ARBA00023170"/>
    </source>
</evidence>
<evidence type="ECO:0000256" key="9">
    <source>
        <dbReference type="SAM" id="Phobius"/>
    </source>
</evidence>
<dbReference type="PANTHER" id="PTHR45695">
    <property type="entry name" value="LEUCOKININ RECEPTOR-RELATED"/>
    <property type="match status" value="1"/>
</dbReference>
<feature type="transmembrane region" description="Helical" evidence="9">
    <location>
        <begin position="126"/>
        <end position="144"/>
    </location>
</feature>
<name>A0A3M6UMJ1_POCDA</name>
<dbReference type="Proteomes" id="UP000275408">
    <property type="component" value="Unassembled WGS sequence"/>
</dbReference>
<comment type="subcellular location">
    <subcellularLocation>
        <location evidence="1">Membrane</location>
        <topology evidence="1">Multi-pass membrane protein</topology>
    </subcellularLocation>
</comment>
<feature type="domain" description="G-protein coupled receptors family 1 profile" evidence="10">
    <location>
        <begin position="24"/>
        <end position="278"/>
    </location>
</feature>
<protein>
    <recommendedName>
        <fullName evidence="10">G-protein coupled receptors family 1 profile domain-containing protein</fullName>
    </recommendedName>
</protein>
<dbReference type="EMBL" id="RCHS01001178">
    <property type="protein sequence ID" value="RMX54850.1"/>
    <property type="molecule type" value="Genomic_DNA"/>
</dbReference>
<keyword evidence="5 9" id="KW-0472">Membrane</keyword>
<dbReference type="AlphaFoldDB" id="A0A3M6UMJ1"/>
<organism evidence="11 12">
    <name type="scientific">Pocillopora damicornis</name>
    <name type="common">Cauliflower coral</name>
    <name type="synonym">Millepora damicornis</name>
    <dbReference type="NCBI Taxonomy" id="46731"/>
    <lineage>
        <taxon>Eukaryota</taxon>
        <taxon>Metazoa</taxon>
        <taxon>Cnidaria</taxon>
        <taxon>Anthozoa</taxon>
        <taxon>Hexacorallia</taxon>
        <taxon>Scleractinia</taxon>
        <taxon>Astrocoeniina</taxon>
        <taxon>Pocilloporidae</taxon>
        <taxon>Pocillopora</taxon>
    </lineage>
</organism>
<dbReference type="GO" id="GO:0004930">
    <property type="term" value="F:G protein-coupled receptor activity"/>
    <property type="evidence" value="ECO:0007669"/>
    <property type="project" value="UniProtKB-KW"/>
</dbReference>
<dbReference type="OMA" id="INPICHI"/>
<keyword evidence="4 8" id="KW-0297">G-protein coupled receptor</keyword>
<feature type="transmembrane region" description="Helical" evidence="9">
    <location>
        <begin position="260"/>
        <end position="281"/>
    </location>
</feature>
<reference evidence="11 12" key="1">
    <citation type="journal article" date="2018" name="Sci. Rep.">
        <title>Comparative analysis of the Pocillopora damicornis genome highlights role of immune system in coral evolution.</title>
        <authorList>
            <person name="Cunning R."/>
            <person name="Bay R.A."/>
            <person name="Gillette P."/>
            <person name="Baker A.C."/>
            <person name="Traylor-Knowles N."/>
        </authorList>
    </citation>
    <scope>NUCLEOTIDE SEQUENCE [LARGE SCALE GENOMIC DNA]</scope>
    <source>
        <strain evidence="11">RSMAS</strain>
        <tissue evidence="11">Whole animal</tissue>
    </source>
</reference>
<evidence type="ECO:0000256" key="4">
    <source>
        <dbReference type="ARBA" id="ARBA00023040"/>
    </source>
</evidence>
<feature type="transmembrane region" description="Helical" evidence="9">
    <location>
        <begin position="220"/>
        <end position="240"/>
    </location>
</feature>
<keyword evidence="6 8" id="KW-0675">Receptor</keyword>
<evidence type="ECO:0000256" key="8">
    <source>
        <dbReference type="RuleBase" id="RU000688"/>
    </source>
</evidence>
<dbReference type="GO" id="GO:0005886">
    <property type="term" value="C:plasma membrane"/>
    <property type="evidence" value="ECO:0007669"/>
    <property type="project" value="TreeGrafter"/>
</dbReference>
<keyword evidence="12" id="KW-1185">Reference proteome</keyword>
<dbReference type="OrthoDB" id="5959341at2759"/>
<gene>
    <name evidence="11" type="ORF">pdam_00011155</name>
</gene>
<evidence type="ECO:0000259" key="10">
    <source>
        <dbReference type="PROSITE" id="PS50262"/>
    </source>
</evidence>
<feature type="transmembrane region" description="Helical" evidence="9">
    <location>
        <begin position="164"/>
        <end position="189"/>
    </location>
</feature>